<name>A0A399SIA2_9BACT</name>
<keyword evidence="7 13" id="KW-0808">Transferase</keyword>
<dbReference type="RefSeq" id="WP_119431345.1">
    <property type="nucleotide sequence ID" value="NZ_QWGE01000002.1"/>
</dbReference>
<accession>A0A399SIA2</accession>
<keyword evidence="6 13" id="KW-0441">Lipid A biosynthesis</keyword>
<dbReference type="Pfam" id="PF02606">
    <property type="entry name" value="LpxK"/>
    <property type="match status" value="1"/>
</dbReference>
<dbReference type="GO" id="GO:0009245">
    <property type="term" value="P:lipid A biosynthetic process"/>
    <property type="evidence" value="ECO:0007669"/>
    <property type="project" value="UniProtKB-UniRule"/>
</dbReference>
<evidence type="ECO:0000256" key="5">
    <source>
        <dbReference type="ARBA" id="ARBA00022516"/>
    </source>
</evidence>
<comment type="pathway">
    <text evidence="2 13">Glycolipid biosynthesis; lipid IV(A) biosynthesis; lipid IV(A) from (3R)-3-hydroxytetradecanoyl-[acyl-carrier-protein] and UDP-N-acetyl-alpha-D-glucosamine: step 6/6.</text>
</comment>
<dbReference type="EMBL" id="QWGE01000002">
    <property type="protein sequence ID" value="RIJ41597.1"/>
    <property type="molecule type" value="Genomic_DNA"/>
</dbReference>
<reference evidence="15" key="1">
    <citation type="submission" date="2018-08" db="EMBL/GenBank/DDBJ databases">
        <title>Mucilaginibacter sp. MYSH2.</title>
        <authorList>
            <person name="Seo T."/>
        </authorList>
    </citation>
    <scope>NUCLEOTIDE SEQUENCE [LARGE SCALE GENOMIC DNA]</scope>
    <source>
        <strain evidence="15">KIRAN</strain>
    </source>
</reference>
<dbReference type="GO" id="GO:0005886">
    <property type="term" value="C:plasma membrane"/>
    <property type="evidence" value="ECO:0007669"/>
    <property type="project" value="TreeGrafter"/>
</dbReference>
<evidence type="ECO:0000256" key="6">
    <source>
        <dbReference type="ARBA" id="ARBA00022556"/>
    </source>
</evidence>
<dbReference type="PANTHER" id="PTHR42724">
    <property type="entry name" value="TETRAACYLDISACCHARIDE 4'-KINASE"/>
    <property type="match status" value="1"/>
</dbReference>
<dbReference type="EC" id="2.7.1.130" evidence="3 13"/>
<comment type="similarity">
    <text evidence="13">Belongs to the LpxK family.</text>
</comment>
<dbReference type="SUPFAM" id="SSF52540">
    <property type="entry name" value="P-loop containing nucleoside triphosphate hydrolases"/>
    <property type="match status" value="1"/>
</dbReference>
<evidence type="ECO:0000256" key="1">
    <source>
        <dbReference type="ARBA" id="ARBA00002274"/>
    </source>
</evidence>
<comment type="caution">
    <text evidence="14">The sequence shown here is derived from an EMBL/GenBank/DDBJ whole genome shotgun (WGS) entry which is preliminary data.</text>
</comment>
<dbReference type="InterPro" id="IPR027417">
    <property type="entry name" value="P-loop_NTPase"/>
</dbReference>
<evidence type="ECO:0000256" key="2">
    <source>
        <dbReference type="ARBA" id="ARBA00004870"/>
    </source>
</evidence>
<dbReference type="HAMAP" id="MF_00409">
    <property type="entry name" value="LpxK"/>
    <property type="match status" value="1"/>
</dbReference>
<comment type="function">
    <text evidence="1 13">Transfers the gamma-phosphate of ATP to the 4'-position of a tetraacyldisaccharide 1-phosphate intermediate (termed DS-1-P) to form tetraacyldisaccharide 1,4'-bis-phosphate (lipid IVA).</text>
</comment>
<feature type="binding site" evidence="13">
    <location>
        <begin position="48"/>
        <end position="55"/>
    </location>
    <ligand>
        <name>ATP</name>
        <dbReference type="ChEBI" id="CHEBI:30616"/>
    </ligand>
</feature>
<evidence type="ECO:0000256" key="13">
    <source>
        <dbReference type="HAMAP-Rule" id="MF_00409"/>
    </source>
</evidence>
<keyword evidence="8 13" id="KW-0547">Nucleotide-binding</keyword>
<dbReference type="Proteomes" id="UP000266005">
    <property type="component" value="Unassembled WGS sequence"/>
</dbReference>
<evidence type="ECO:0000256" key="9">
    <source>
        <dbReference type="ARBA" id="ARBA00022777"/>
    </source>
</evidence>
<proteinExistence type="inferred from homology"/>
<dbReference type="GO" id="GO:0009244">
    <property type="term" value="P:lipopolysaccharide core region biosynthetic process"/>
    <property type="evidence" value="ECO:0007669"/>
    <property type="project" value="TreeGrafter"/>
</dbReference>
<evidence type="ECO:0000256" key="3">
    <source>
        <dbReference type="ARBA" id="ARBA00012071"/>
    </source>
</evidence>
<dbReference type="OrthoDB" id="9766423at2"/>
<sequence>MQKYLYFLLWPFGQLYGGFMRLRNIGYNLGVLQSRSFEMPVIAVGNLTVGGTGKTPHVEYLLRLLNSYRVATLSRGYKRKSSGFILADEHTSAAEIGDEPYQYYSDFKAVKVAVCEDRVKGVEALKRALPQLEVIVLDDAMQHRSIAPSLNILITDFNRPFYTDHVLPAGRLRENRSGAQRADAVIVSKCPATLTPQERDRLAQKIEAYTSPGVPVFFSTYKYGSLVSIGCDAPINNQVILLTGIANARPLKEYLLKNGYTILQHLAFPDHHQYTSKDLDQVWGMLQKPAFAGASIITTRKDAVKLSDSDLQKYTAKLPVFYVPIEVEFLDEQEVFDLFVLQHVQQKVQL</sequence>
<evidence type="ECO:0000256" key="11">
    <source>
        <dbReference type="ARBA" id="ARBA00023098"/>
    </source>
</evidence>
<comment type="catalytic activity">
    <reaction evidence="13">
        <text>a lipid A disaccharide + ATP = a lipid IVA + ADP + H(+)</text>
        <dbReference type="Rhea" id="RHEA:67840"/>
        <dbReference type="ChEBI" id="CHEBI:15378"/>
        <dbReference type="ChEBI" id="CHEBI:30616"/>
        <dbReference type="ChEBI" id="CHEBI:176343"/>
        <dbReference type="ChEBI" id="CHEBI:176425"/>
        <dbReference type="ChEBI" id="CHEBI:456216"/>
        <dbReference type="EC" id="2.7.1.130"/>
    </reaction>
</comment>
<keyword evidence="5 13" id="KW-0444">Lipid biosynthesis</keyword>
<evidence type="ECO:0000256" key="8">
    <source>
        <dbReference type="ARBA" id="ARBA00022741"/>
    </source>
</evidence>
<evidence type="ECO:0000256" key="4">
    <source>
        <dbReference type="ARBA" id="ARBA00016436"/>
    </source>
</evidence>
<dbReference type="InterPro" id="IPR003758">
    <property type="entry name" value="LpxK"/>
</dbReference>
<evidence type="ECO:0000313" key="15">
    <source>
        <dbReference type="Proteomes" id="UP000266005"/>
    </source>
</evidence>
<dbReference type="GO" id="GO:0005524">
    <property type="term" value="F:ATP binding"/>
    <property type="evidence" value="ECO:0007669"/>
    <property type="project" value="UniProtKB-UniRule"/>
</dbReference>
<dbReference type="UniPathway" id="UPA00359">
    <property type="reaction ID" value="UER00482"/>
</dbReference>
<keyword evidence="9 13" id="KW-0418">Kinase</keyword>
<evidence type="ECO:0000256" key="12">
    <source>
        <dbReference type="ARBA" id="ARBA00029757"/>
    </source>
</evidence>
<dbReference type="AlphaFoldDB" id="A0A399SIA2"/>
<keyword evidence="10 13" id="KW-0067">ATP-binding</keyword>
<dbReference type="GO" id="GO:0009029">
    <property type="term" value="F:lipid-A 4'-kinase activity"/>
    <property type="evidence" value="ECO:0007669"/>
    <property type="project" value="UniProtKB-UniRule"/>
</dbReference>
<keyword evidence="11 13" id="KW-0443">Lipid metabolism</keyword>
<evidence type="ECO:0000256" key="10">
    <source>
        <dbReference type="ARBA" id="ARBA00022840"/>
    </source>
</evidence>
<organism evidence="14 15">
    <name type="scientific">Pontibacter oryzae</name>
    <dbReference type="NCBI Taxonomy" id="2304593"/>
    <lineage>
        <taxon>Bacteria</taxon>
        <taxon>Pseudomonadati</taxon>
        <taxon>Bacteroidota</taxon>
        <taxon>Cytophagia</taxon>
        <taxon>Cytophagales</taxon>
        <taxon>Hymenobacteraceae</taxon>
        <taxon>Pontibacter</taxon>
    </lineage>
</organism>
<evidence type="ECO:0000313" key="14">
    <source>
        <dbReference type="EMBL" id="RIJ41597.1"/>
    </source>
</evidence>
<protein>
    <recommendedName>
        <fullName evidence="4 13">Tetraacyldisaccharide 4'-kinase</fullName>
        <ecNumber evidence="3 13">2.7.1.130</ecNumber>
    </recommendedName>
    <alternativeName>
        <fullName evidence="12 13">Lipid A 4'-kinase</fullName>
    </alternativeName>
</protein>
<dbReference type="PANTHER" id="PTHR42724:SF1">
    <property type="entry name" value="TETRAACYLDISACCHARIDE 4'-KINASE, MITOCHONDRIAL-RELATED"/>
    <property type="match status" value="1"/>
</dbReference>
<keyword evidence="15" id="KW-1185">Reference proteome</keyword>
<evidence type="ECO:0000256" key="7">
    <source>
        <dbReference type="ARBA" id="ARBA00022679"/>
    </source>
</evidence>
<gene>
    <name evidence="13 14" type="primary">lpxK</name>
    <name evidence="14" type="ORF">D1627_06085</name>
</gene>
<dbReference type="NCBIfam" id="TIGR00682">
    <property type="entry name" value="lpxK"/>
    <property type="match status" value="1"/>
</dbReference>